<feature type="transmembrane region" description="Helical" evidence="1">
    <location>
        <begin position="153"/>
        <end position="173"/>
    </location>
</feature>
<gene>
    <name evidence="2" type="primary">COQ2</name>
</gene>
<feature type="transmembrane region" description="Helical" evidence="1">
    <location>
        <begin position="199"/>
        <end position="219"/>
    </location>
</feature>
<dbReference type="InterPro" id="IPR042353">
    <property type="entry name" value="GPR160"/>
</dbReference>
<organism evidence="2 3">
    <name type="scientific">Pygocentrus nattereri</name>
    <name type="common">Red-bellied piranha</name>
    <dbReference type="NCBI Taxonomy" id="42514"/>
    <lineage>
        <taxon>Eukaryota</taxon>
        <taxon>Metazoa</taxon>
        <taxon>Chordata</taxon>
        <taxon>Craniata</taxon>
        <taxon>Vertebrata</taxon>
        <taxon>Euteleostomi</taxon>
        <taxon>Actinopterygii</taxon>
        <taxon>Neopterygii</taxon>
        <taxon>Teleostei</taxon>
        <taxon>Ostariophysi</taxon>
        <taxon>Characiformes</taxon>
        <taxon>Characoidei</taxon>
        <taxon>Pygocentrus</taxon>
    </lineage>
</organism>
<accession>A0AAR2KMJ3</accession>
<sequence length="295" mass="33529">MKRSIPKEIFTVVMIGTRRLKHLIITKSFIGILSISMYLVDLLMICTISWIYSFRENLEAHKFLCFSLSHSSTVYSVLPLPVLLAGALDYAAHRHLVVSWDSPGRTAGRCIVVLLMWALACCYSYMYTSAELLTIQYKEEMQALVCPVQDSTVVSYFNLNLFIAAGAILLLYCRGVPRWARLANKLSSKRGWLLDRQDLPPLFVSLTLCFILNWTPYLLMSVTCDLLGFAVPAYATVNLLWTACANSLLAGVAFWYSSDDLRPFCKLPDDICTWSFYWHLSKENYPASKINQKNP</sequence>
<dbReference type="PANTHER" id="PTHR15573">
    <property type="entry name" value="G-PROTEIN COUPLED RECEPTOR 160-RELATED"/>
    <property type="match status" value="1"/>
</dbReference>
<name>A0AAR2KMJ3_PYGNA</name>
<evidence type="ECO:0008006" key="4">
    <source>
        <dbReference type="Google" id="ProtNLM"/>
    </source>
</evidence>
<feature type="transmembrane region" description="Helical" evidence="1">
    <location>
        <begin position="28"/>
        <end position="52"/>
    </location>
</feature>
<keyword evidence="1" id="KW-0472">Membrane</keyword>
<dbReference type="GO" id="GO:0043235">
    <property type="term" value="C:receptor complex"/>
    <property type="evidence" value="ECO:0007669"/>
    <property type="project" value="TreeGrafter"/>
</dbReference>
<evidence type="ECO:0000313" key="3">
    <source>
        <dbReference type="Proteomes" id="UP001501920"/>
    </source>
</evidence>
<protein>
    <recommendedName>
        <fullName evidence="4">G-protein coupled receptors family 1 profile domain-containing protein</fullName>
    </recommendedName>
</protein>
<keyword evidence="1" id="KW-0812">Transmembrane</keyword>
<dbReference type="GO" id="GO:0005886">
    <property type="term" value="C:plasma membrane"/>
    <property type="evidence" value="ECO:0007669"/>
    <property type="project" value="TreeGrafter"/>
</dbReference>
<reference evidence="2 3" key="1">
    <citation type="submission" date="2020-10" db="EMBL/GenBank/DDBJ databases">
        <title>Pygocentrus nattereri (red-bellied piranha) genome, fPygNat1, primary haplotype.</title>
        <authorList>
            <person name="Myers G."/>
            <person name="Meyer A."/>
            <person name="Karagic N."/>
            <person name="Pippel M."/>
            <person name="Winkler S."/>
            <person name="Tracey A."/>
            <person name="Wood J."/>
            <person name="Formenti G."/>
            <person name="Howe K."/>
            <person name="Fedrigo O."/>
            <person name="Jarvis E.D."/>
        </authorList>
    </citation>
    <scope>NUCLEOTIDE SEQUENCE [LARGE SCALE GENOMIC DNA]</scope>
</reference>
<dbReference type="AlphaFoldDB" id="A0AAR2KMJ3"/>
<dbReference type="Ensembl" id="ENSPNAT00000050580.1">
    <property type="protein sequence ID" value="ENSPNAP00000065515.1"/>
    <property type="gene ID" value="ENSPNAG00000031158.1"/>
</dbReference>
<feature type="transmembrane region" description="Helical" evidence="1">
    <location>
        <begin position="239"/>
        <end position="256"/>
    </location>
</feature>
<feature type="transmembrane region" description="Helical" evidence="1">
    <location>
        <begin position="72"/>
        <end position="91"/>
    </location>
</feature>
<reference evidence="2" key="2">
    <citation type="submission" date="2025-08" db="UniProtKB">
        <authorList>
            <consortium name="Ensembl"/>
        </authorList>
    </citation>
    <scope>IDENTIFICATION</scope>
</reference>
<evidence type="ECO:0000313" key="2">
    <source>
        <dbReference type="Ensembl" id="ENSPNAP00000065515.1"/>
    </source>
</evidence>
<evidence type="ECO:0000256" key="1">
    <source>
        <dbReference type="SAM" id="Phobius"/>
    </source>
</evidence>
<dbReference type="Proteomes" id="UP001501920">
    <property type="component" value="Chromosome 29"/>
</dbReference>
<keyword evidence="1" id="KW-1133">Transmembrane helix</keyword>
<proteinExistence type="predicted"/>
<keyword evidence="3" id="KW-1185">Reference proteome</keyword>
<feature type="transmembrane region" description="Helical" evidence="1">
    <location>
        <begin position="111"/>
        <end position="133"/>
    </location>
</feature>
<dbReference type="PANTHER" id="PTHR15573:SF0">
    <property type="entry name" value="G-PROTEIN COUPLED RECEPTOR 160-RELATED"/>
    <property type="match status" value="1"/>
</dbReference>
<reference evidence="2" key="3">
    <citation type="submission" date="2025-09" db="UniProtKB">
        <authorList>
            <consortium name="Ensembl"/>
        </authorList>
    </citation>
    <scope>IDENTIFICATION</scope>
</reference>
<dbReference type="GeneTree" id="ENSGT00940000172767"/>